<dbReference type="EMBL" id="JAUYZG010000018">
    <property type="protein sequence ID" value="KAK2880758.1"/>
    <property type="molecule type" value="Genomic_DNA"/>
</dbReference>
<dbReference type="Proteomes" id="UP001187343">
    <property type="component" value="Unassembled WGS sequence"/>
</dbReference>
<comment type="caution">
    <text evidence="1">The sequence shown here is derived from an EMBL/GenBank/DDBJ whole genome shotgun (WGS) entry which is preliminary data.</text>
</comment>
<organism evidence="1 2">
    <name type="scientific">Cirrhinus molitorella</name>
    <name type="common">mud carp</name>
    <dbReference type="NCBI Taxonomy" id="172907"/>
    <lineage>
        <taxon>Eukaryota</taxon>
        <taxon>Metazoa</taxon>
        <taxon>Chordata</taxon>
        <taxon>Craniata</taxon>
        <taxon>Vertebrata</taxon>
        <taxon>Euteleostomi</taxon>
        <taxon>Actinopterygii</taxon>
        <taxon>Neopterygii</taxon>
        <taxon>Teleostei</taxon>
        <taxon>Ostariophysi</taxon>
        <taxon>Cypriniformes</taxon>
        <taxon>Cyprinidae</taxon>
        <taxon>Labeoninae</taxon>
        <taxon>Labeonini</taxon>
        <taxon>Cirrhinus</taxon>
    </lineage>
</organism>
<evidence type="ECO:0000313" key="1">
    <source>
        <dbReference type="EMBL" id="KAK2880758.1"/>
    </source>
</evidence>
<name>A0AA88PMU2_9TELE</name>
<reference evidence="1" key="1">
    <citation type="submission" date="2023-08" db="EMBL/GenBank/DDBJ databases">
        <title>Chromosome-level Genome Assembly of mud carp (Cirrhinus molitorella).</title>
        <authorList>
            <person name="Liu H."/>
        </authorList>
    </citation>
    <scope>NUCLEOTIDE SEQUENCE</scope>
    <source>
        <strain evidence="1">Prfri</strain>
        <tissue evidence="1">Muscle</tissue>
    </source>
</reference>
<sequence>MCFCVATAKLKATAQLYSFFNKLSRAPVQHREPWQHAKDWKDCIRTVPPIDAYHKIRRTFQPLTSSLAPLTPLYPPAADGQKDAAISFKSAVGSRPMGARIDTANGKFTEGHSDRNDEGVREASILTHLERNRRGLSGGKASIWKSDSPIRSALITYEHLVNQKKCQD</sequence>
<keyword evidence="2" id="KW-1185">Reference proteome</keyword>
<gene>
    <name evidence="1" type="ORF">Q8A67_018026</name>
</gene>
<protein>
    <submittedName>
        <fullName evidence="1">Uncharacterized protein</fullName>
    </submittedName>
</protein>
<evidence type="ECO:0000313" key="2">
    <source>
        <dbReference type="Proteomes" id="UP001187343"/>
    </source>
</evidence>
<dbReference type="AlphaFoldDB" id="A0AA88PMU2"/>
<proteinExistence type="predicted"/>
<accession>A0AA88PMU2</accession>